<evidence type="ECO:0000256" key="1">
    <source>
        <dbReference type="SAM" id="MobiDB-lite"/>
    </source>
</evidence>
<evidence type="ECO:0000313" key="2">
    <source>
        <dbReference type="EMBL" id="CAA9340993.1"/>
    </source>
</evidence>
<dbReference type="EMBL" id="CADCTX010000690">
    <property type="protein sequence ID" value="CAA9340993.1"/>
    <property type="molecule type" value="Genomic_DNA"/>
</dbReference>
<feature type="compositionally biased region" description="Gly residues" evidence="1">
    <location>
        <begin position="143"/>
        <end position="154"/>
    </location>
</feature>
<dbReference type="AlphaFoldDB" id="A0A6J4LVC7"/>
<feature type="non-terminal residue" evidence="2">
    <location>
        <position position="240"/>
    </location>
</feature>
<feature type="compositionally biased region" description="Basic and acidic residues" evidence="1">
    <location>
        <begin position="13"/>
        <end position="44"/>
    </location>
</feature>
<name>A0A6J4LVC7_9BACT</name>
<protein>
    <submittedName>
        <fullName evidence="2">Beta-lactamase class C-like and penicillin binding proteins (PBPs) superfamily</fullName>
    </submittedName>
</protein>
<gene>
    <name evidence="2" type="ORF">AVDCRST_MAG40-2396</name>
</gene>
<feature type="compositionally biased region" description="Basic residues" evidence="1">
    <location>
        <begin position="90"/>
        <end position="100"/>
    </location>
</feature>
<feature type="compositionally biased region" description="Basic and acidic residues" evidence="1">
    <location>
        <begin position="231"/>
        <end position="240"/>
    </location>
</feature>
<accession>A0A6J4LVC7</accession>
<reference evidence="2" key="1">
    <citation type="submission" date="2020-02" db="EMBL/GenBank/DDBJ databases">
        <authorList>
            <person name="Meier V. D."/>
        </authorList>
    </citation>
    <scope>NUCLEOTIDE SEQUENCE</scope>
    <source>
        <strain evidence="2">AVDCRST_MAG40</strain>
    </source>
</reference>
<proteinExistence type="predicted"/>
<feature type="compositionally biased region" description="Basic and acidic residues" evidence="1">
    <location>
        <begin position="62"/>
        <end position="73"/>
    </location>
</feature>
<feature type="region of interest" description="Disordered" evidence="1">
    <location>
        <begin position="194"/>
        <end position="240"/>
    </location>
</feature>
<organism evidence="2">
    <name type="scientific">uncultured Gemmatimonadaceae bacterium</name>
    <dbReference type="NCBI Taxonomy" id="246130"/>
    <lineage>
        <taxon>Bacteria</taxon>
        <taxon>Pseudomonadati</taxon>
        <taxon>Gemmatimonadota</taxon>
        <taxon>Gemmatimonadia</taxon>
        <taxon>Gemmatimonadales</taxon>
        <taxon>Gemmatimonadaceae</taxon>
        <taxon>environmental samples</taxon>
    </lineage>
</organism>
<feature type="non-terminal residue" evidence="2">
    <location>
        <position position="1"/>
    </location>
</feature>
<feature type="compositionally biased region" description="Basic and acidic residues" evidence="1">
    <location>
        <begin position="110"/>
        <end position="129"/>
    </location>
</feature>
<feature type="compositionally biased region" description="Basic residues" evidence="1">
    <location>
        <begin position="213"/>
        <end position="230"/>
    </location>
</feature>
<feature type="region of interest" description="Disordered" evidence="1">
    <location>
        <begin position="1"/>
        <end position="157"/>
    </location>
</feature>
<sequence>AAGAALPAPPRRRPPEAGDHRGAPARDARRARAHQLRELRRVGVEPRLGARRPPPAAGGRAGRADALQHREHAPPLGRAHPRHRDEHLRLRAHAPLRPARRGAASLADRPAGDLLRRQRDAAHPARDAALRPALPRRRPLPGAPGGAARLGGGQRAAAHPLPLERRGLRAGVVGEGERRPPRLLRLGLRRAVHLRRPRPAHRDGHHLGGQRPLARRLPPRRDPRHPRSVRRAGDGHLARV</sequence>